<proteinExistence type="predicted"/>
<organism evidence="2 3">
    <name type="scientific">Caenorhabditis bovis</name>
    <dbReference type="NCBI Taxonomy" id="2654633"/>
    <lineage>
        <taxon>Eukaryota</taxon>
        <taxon>Metazoa</taxon>
        <taxon>Ecdysozoa</taxon>
        <taxon>Nematoda</taxon>
        <taxon>Chromadorea</taxon>
        <taxon>Rhabditida</taxon>
        <taxon>Rhabditina</taxon>
        <taxon>Rhabditomorpha</taxon>
        <taxon>Rhabditoidea</taxon>
        <taxon>Rhabditidae</taxon>
        <taxon>Peloderinae</taxon>
        <taxon>Caenorhabditis</taxon>
    </lineage>
</organism>
<dbReference type="EMBL" id="CADEPM010000001">
    <property type="protein sequence ID" value="CAB3397475.1"/>
    <property type="molecule type" value="Genomic_DNA"/>
</dbReference>
<keyword evidence="3" id="KW-1185">Reference proteome</keyword>
<feature type="compositionally biased region" description="Basic and acidic residues" evidence="1">
    <location>
        <begin position="16"/>
        <end position="35"/>
    </location>
</feature>
<evidence type="ECO:0000313" key="3">
    <source>
        <dbReference type="Proteomes" id="UP000494206"/>
    </source>
</evidence>
<dbReference type="AlphaFoldDB" id="A0A8S1E6Q0"/>
<sequence length="172" mass="19436">MDVEVDEAEQSAETVKTTKAEHAADETPVKDRGDGNARQWKMLNENIAALRRTIEQAVSHWMAISKTPTTEHGSRATGEMRSPHGAWETFEQRQPTGGPDRASASSRHCSFCRGDHRSICLEHCCQGEGWKSNSRNDCHIRKSDMCLLDQYHSKLTDTDYNSLIKKNQVMVF</sequence>
<accession>A0A8S1E6Q0</accession>
<feature type="region of interest" description="Disordered" evidence="1">
    <location>
        <begin position="1"/>
        <end position="36"/>
    </location>
</feature>
<dbReference type="Proteomes" id="UP000494206">
    <property type="component" value="Unassembled WGS sequence"/>
</dbReference>
<reference evidence="2 3" key="1">
    <citation type="submission" date="2020-04" db="EMBL/GenBank/DDBJ databases">
        <authorList>
            <person name="Laetsch R D."/>
            <person name="Stevens L."/>
            <person name="Kumar S."/>
            <person name="Blaxter L. M."/>
        </authorList>
    </citation>
    <scope>NUCLEOTIDE SEQUENCE [LARGE SCALE GENOMIC DNA]</scope>
</reference>
<feature type="compositionally biased region" description="Acidic residues" evidence="1">
    <location>
        <begin position="1"/>
        <end position="10"/>
    </location>
</feature>
<protein>
    <submittedName>
        <fullName evidence="2">Uncharacterized protein</fullName>
    </submittedName>
</protein>
<comment type="caution">
    <text evidence="2">The sequence shown here is derived from an EMBL/GenBank/DDBJ whole genome shotgun (WGS) entry which is preliminary data.</text>
</comment>
<name>A0A8S1E6Q0_9PELO</name>
<evidence type="ECO:0000256" key="1">
    <source>
        <dbReference type="SAM" id="MobiDB-lite"/>
    </source>
</evidence>
<evidence type="ECO:0000313" key="2">
    <source>
        <dbReference type="EMBL" id="CAB3397475.1"/>
    </source>
</evidence>
<gene>
    <name evidence="2" type="ORF">CBOVIS_LOCUS878</name>
</gene>